<dbReference type="SMART" id="SM00267">
    <property type="entry name" value="GGDEF"/>
    <property type="match status" value="1"/>
</dbReference>
<dbReference type="Proteomes" id="UP000231019">
    <property type="component" value="Unassembled WGS sequence"/>
</dbReference>
<dbReference type="InterPro" id="IPR029787">
    <property type="entry name" value="Nucleotide_cyclase"/>
</dbReference>
<gene>
    <name evidence="2" type="ORF">COW36_01740</name>
</gene>
<dbReference type="Pfam" id="PF00990">
    <property type="entry name" value="GGDEF"/>
    <property type="match status" value="1"/>
</dbReference>
<comment type="caution">
    <text evidence="2">The sequence shown here is derived from an EMBL/GenBank/DDBJ whole genome shotgun (WGS) entry which is preliminary data.</text>
</comment>
<dbReference type="EMBL" id="PFFQ01000005">
    <property type="protein sequence ID" value="PIW19159.1"/>
    <property type="molecule type" value="Genomic_DNA"/>
</dbReference>
<organism evidence="2 3">
    <name type="scientific">bacterium (Candidatus Blackallbacteria) CG17_big_fil_post_rev_8_21_14_2_50_48_46</name>
    <dbReference type="NCBI Taxonomy" id="2014261"/>
    <lineage>
        <taxon>Bacteria</taxon>
        <taxon>Candidatus Blackallbacteria</taxon>
    </lineage>
</organism>
<evidence type="ECO:0000313" key="2">
    <source>
        <dbReference type="EMBL" id="PIW19159.1"/>
    </source>
</evidence>
<dbReference type="SUPFAM" id="SSF55073">
    <property type="entry name" value="Nucleotide cyclase"/>
    <property type="match status" value="1"/>
</dbReference>
<dbReference type="Gene3D" id="3.30.70.270">
    <property type="match status" value="1"/>
</dbReference>
<dbReference type="InterPro" id="IPR043128">
    <property type="entry name" value="Rev_trsase/Diguanyl_cyclase"/>
</dbReference>
<name>A0A2M7GAH6_9BACT</name>
<proteinExistence type="predicted"/>
<evidence type="ECO:0000259" key="1">
    <source>
        <dbReference type="PROSITE" id="PS50887"/>
    </source>
</evidence>
<sequence length="282" mass="31880">MKILSRLTGPLAERVYPLLHEVFSSETITLQAEFEAGQITENVDLVLVSCELAQPAEVLSAYLAVLKREIPILVFLNESQELPSDADLGYSDFIEAPWAQAKIRQRLKQILKWRNERHERLVYLNEVRALKSKLDAINPYDSETGLYNRRSFFQRLEEELKRSHRHVQMVALLLIRWQGNASEDQISAAFPDLVRNLNSMRCSDFLARLGPDTLGILLPQTLEAGVEAVAENLYQSLQPAADLFELELLMGSAACAPPYLALPQQLLERAEKALKPACLLVK</sequence>
<reference evidence="2 3" key="1">
    <citation type="submission" date="2017-09" db="EMBL/GenBank/DDBJ databases">
        <title>Depth-based differentiation of microbial function through sediment-hosted aquifers and enrichment of novel symbionts in the deep terrestrial subsurface.</title>
        <authorList>
            <person name="Probst A.J."/>
            <person name="Ladd B."/>
            <person name="Jarett J.K."/>
            <person name="Geller-Mcgrath D.E."/>
            <person name="Sieber C.M."/>
            <person name="Emerson J.B."/>
            <person name="Anantharaman K."/>
            <person name="Thomas B.C."/>
            <person name="Malmstrom R."/>
            <person name="Stieglmeier M."/>
            <person name="Klingl A."/>
            <person name="Woyke T."/>
            <person name="Ryan C.M."/>
            <person name="Banfield J.F."/>
        </authorList>
    </citation>
    <scope>NUCLEOTIDE SEQUENCE [LARGE SCALE GENOMIC DNA]</scope>
    <source>
        <strain evidence="2">CG17_big_fil_post_rev_8_21_14_2_50_48_46</strain>
    </source>
</reference>
<feature type="domain" description="GGDEF" evidence="1">
    <location>
        <begin position="168"/>
        <end position="282"/>
    </location>
</feature>
<evidence type="ECO:0000313" key="3">
    <source>
        <dbReference type="Proteomes" id="UP000231019"/>
    </source>
</evidence>
<dbReference type="PROSITE" id="PS50887">
    <property type="entry name" value="GGDEF"/>
    <property type="match status" value="1"/>
</dbReference>
<accession>A0A2M7GAH6</accession>
<dbReference type="AlphaFoldDB" id="A0A2M7GAH6"/>
<dbReference type="InterPro" id="IPR000160">
    <property type="entry name" value="GGDEF_dom"/>
</dbReference>
<protein>
    <recommendedName>
        <fullName evidence="1">GGDEF domain-containing protein</fullName>
    </recommendedName>
</protein>